<dbReference type="HOGENOM" id="CLU_170162_0_0_9"/>
<dbReference type="Proteomes" id="UP000033115">
    <property type="component" value="Chromosome"/>
</dbReference>
<dbReference type="KEGG" id="csq:CSCA_1391"/>
<evidence type="ECO:0000313" key="1">
    <source>
        <dbReference type="EMBL" id="AKA68516.1"/>
    </source>
</evidence>
<proteinExistence type="predicted"/>
<protein>
    <submittedName>
        <fullName evidence="1">Uncharacterized protein</fullName>
    </submittedName>
</protein>
<accession>A0A0E3GQG2</accession>
<evidence type="ECO:0000313" key="2">
    <source>
        <dbReference type="Proteomes" id="UP000033115"/>
    </source>
</evidence>
<keyword evidence="2" id="KW-1185">Reference proteome</keyword>
<sequence>MEENQKQFNKKFTDQVMKFEITKDKLKMEISLKDLEWLFKNSPNNYDENGNSGVIKVKRGKRQEFAEYVVKALMDVQDPDSDNTKWGQPFEDIFEEIFEGAEDEFIKYPDAEAW</sequence>
<dbReference type="AlphaFoldDB" id="A0A0E3GQG2"/>
<dbReference type="STRING" id="1548.CSCA_1391"/>
<dbReference type="EMBL" id="CP009933">
    <property type="protein sequence ID" value="AKA68516.1"/>
    <property type="molecule type" value="Genomic_DNA"/>
</dbReference>
<gene>
    <name evidence="1" type="ORF">CSCA_1391</name>
</gene>
<reference evidence="1 2" key="1">
    <citation type="journal article" date="2015" name="J. Biotechnol.">
        <title>Complete genome sequence of a malodorant-producing acetogen, Clostridium scatologenes ATCC 25775(T).</title>
        <authorList>
            <person name="Zhu Z."/>
            <person name="Guo T."/>
            <person name="Zheng H."/>
            <person name="Song T."/>
            <person name="Ouyang P."/>
            <person name="Xie J."/>
        </authorList>
    </citation>
    <scope>NUCLEOTIDE SEQUENCE [LARGE SCALE GENOMIC DNA]</scope>
    <source>
        <strain evidence="1 2">ATCC 25775</strain>
    </source>
</reference>
<organism evidence="1 2">
    <name type="scientific">Clostridium scatologenes</name>
    <dbReference type="NCBI Taxonomy" id="1548"/>
    <lineage>
        <taxon>Bacteria</taxon>
        <taxon>Bacillati</taxon>
        <taxon>Bacillota</taxon>
        <taxon>Clostridia</taxon>
        <taxon>Eubacteriales</taxon>
        <taxon>Clostridiaceae</taxon>
        <taxon>Clostridium</taxon>
    </lineage>
</organism>
<name>A0A0E3GQG2_CLOSL</name>
<dbReference type="RefSeq" id="WP_029159948.1">
    <property type="nucleotide sequence ID" value="NZ_CP009933.1"/>
</dbReference>